<keyword evidence="2" id="KW-1185">Reference proteome</keyword>
<reference evidence="1 2" key="1">
    <citation type="submission" date="2021-07" db="EMBL/GenBank/DDBJ databases">
        <authorList>
            <person name="Palmer J.M."/>
        </authorList>
    </citation>
    <scope>NUCLEOTIDE SEQUENCE [LARGE SCALE GENOMIC DNA]</scope>
    <source>
        <strain evidence="1 2">AT_MEX2019</strain>
        <tissue evidence="1">Muscle</tissue>
    </source>
</reference>
<protein>
    <submittedName>
        <fullName evidence="1">Uncharacterized protein</fullName>
    </submittedName>
</protein>
<evidence type="ECO:0000313" key="1">
    <source>
        <dbReference type="EMBL" id="MED6242977.1"/>
    </source>
</evidence>
<evidence type="ECO:0000313" key="2">
    <source>
        <dbReference type="Proteomes" id="UP001345963"/>
    </source>
</evidence>
<sequence>MLVSEELNIFHDVLIAVGRQRGLDVSNIVQFPTSLMAYFTDEGRMCGQQLSCPNTMISTGAILFIFNLQIGGKSSKLLLAKSAEQIIKTGFKTALSGGIVVSPSL</sequence>
<gene>
    <name evidence="1" type="ORF">ATANTOWER_012909</name>
</gene>
<accession>A0ABU7AXM9</accession>
<comment type="caution">
    <text evidence="1">The sequence shown here is derived from an EMBL/GenBank/DDBJ whole genome shotgun (WGS) entry which is preliminary data.</text>
</comment>
<dbReference type="Proteomes" id="UP001345963">
    <property type="component" value="Unassembled WGS sequence"/>
</dbReference>
<name>A0ABU7AXM9_9TELE</name>
<dbReference type="EMBL" id="JAHUTI010032232">
    <property type="protein sequence ID" value="MED6242977.1"/>
    <property type="molecule type" value="Genomic_DNA"/>
</dbReference>
<organism evidence="1 2">
    <name type="scientific">Ataeniobius toweri</name>
    <dbReference type="NCBI Taxonomy" id="208326"/>
    <lineage>
        <taxon>Eukaryota</taxon>
        <taxon>Metazoa</taxon>
        <taxon>Chordata</taxon>
        <taxon>Craniata</taxon>
        <taxon>Vertebrata</taxon>
        <taxon>Euteleostomi</taxon>
        <taxon>Actinopterygii</taxon>
        <taxon>Neopterygii</taxon>
        <taxon>Teleostei</taxon>
        <taxon>Neoteleostei</taxon>
        <taxon>Acanthomorphata</taxon>
        <taxon>Ovalentaria</taxon>
        <taxon>Atherinomorphae</taxon>
        <taxon>Cyprinodontiformes</taxon>
        <taxon>Goodeidae</taxon>
        <taxon>Ataeniobius</taxon>
    </lineage>
</organism>
<proteinExistence type="predicted"/>